<keyword evidence="1" id="KW-0732">Signal</keyword>
<organism evidence="2 3">
    <name type="scientific">Ascobolus immersus RN42</name>
    <dbReference type="NCBI Taxonomy" id="1160509"/>
    <lineage>
        <taxon>Eukaryota</taxon>
        <taxon>Fungi</taxon>
        <taxon>Dikarya</taxon>
        <taxon>Ascomycota</taxon>
        <taxon>Pezizomycotina</taxon>
        <taxon>Pezizomycetes</taxon>
        <taxon>Pezizales</taxon>
        <taxon>Ascobolaceae</taxon>
        <taxon>Ascobolus</taxon>
    </lineage>
</organism>
<evidence type="ECO:0000313" key="2">
    <source>
        <dbReference type="EMBL" id="RPA88201.1"/>
    </source>
</evidence>
<evidence type="ECO:0000313" key="3">
    <source>
        <dbReference type="Proteomes" id="UP000275078"/>
    </source>
</evidence>
<gene>
    <name evidence="2" type="ORF">BJ508DRAFT_3751</name>
</gene>
<protein>
    <recommendedName>
        <fullName evidence="4">BCS1 N-terminal domain-containing protein</fullName>
    </recommendedName>
</protein>
<keyword evidence="3" id="KW-1185">Reference proteome</keyword>
<dbReference type="Proteomes" id="UP000275078">
    <property type="component" value="Unassembled WGS sequence"/>
</dbReference>
<sequence>MVVSGGGVKVLSVAVTSAVLVTASRVICDLYDNYVYSIGKWERRKENHQSTQHPLQDQRLSRCCNTHLQSPAESLPAFKAELFIGAWIPSDHLLGLVKALTSSLYQPPVLDSGLYLLLFFLQQPSRPLTIKLVHLNRSTRNSDIDNSKA</sequence>
<evidence type="ECO:0008006" key="4">
    <source>
        <dbReference type="Google" id="ProtNLM"/>
    </source>
</evidence>
<name>A0A3N4IV94_ASCIM</name>
<feature type="signal peptide" evidence="1">
    <location>
        <begin position="1"/>
        <end position="23"/>
    </location>
</feature>
<evidence type="ECO:0000256" key="1">
    <source>
        <dbReference type="SAM" id="SignalP"/>
    </source>
</evidence>
<dbReference type="AlphaFoldDB" id="A0A3N4IV94"/>
<proteinExistence type="predicted"/>
<dbReference type="EMBL" id="ML119645">
    <property type="protein sequence ID" value="RPA88201.1"/>
    <property type="molecule type" value="Genomic_DNA"/>
</dbReference>
<feature type="chain" id="PRO_5018038175" description="BCS1 N-terminal domain-containing protein" evidence="1">
    <location>
        <begin position="24"/>
        <end position="149"/>
    </location>
</feature>
<accession>A0A3N4IV94</accession>
<reference evidence="2 3" key="1">
    <citation type="journal article" date="2018" name="Nat. Ecol. Evol.">
        <title>Pezizomycetes genomes reveal the molecular basis of ectomycorrhizal truffle lifestyle.</title>
        <authorList>
            <person name="Murat C."/>
            <person name="Payen T."/>
            <person name="Noel B."/>
            <person name="Kuo A."/>
            <person name="Morin E."/>
            <person name="Chen J."/>
            <person name="Kohler A."/>
            <person name="Krizsan K."/>
            <person name="Balestrini R."/>
            <person name="Da Silva C."/>
            <person name="Montanini B."/>
            <person name="Hainaut M."/>
            <person name="Levati E."/>
            <person name="Barry K.W."/>
            <person name="Belfiori B."/>
            <person name="Cichocki N."/>
            <person name="Clum A."/>
            <person name="Dockter R.B."/>
            <person name="Fauchery L."/>
            <person name="Guy J."/>
            <person name="Iotti M."/>
            <person name="Le Tacon F."/>
            <person name="Lindquist E.A."/>
            <person name="Lipzen A."/>
            <person name="Malagnac F."/>
            <person name="Mello A."/>
            <person name="Molinier V."/>
            <person name="Miyauchi S."/>
            <person name="Poulain J."/>
            <person name="Riccioni C."/>
            <person name="Rubini A."/>
            <person name="Sitrit Y."/>
            <person name="Splivallo R."/>
            <person name="Traeger S."/>
            <person name="Wang M."/>
            <person name="Zifcakova L."/>
            <person name="Wipf D."/>
            <person name="Zambonelli A."/>
            <person name="Paolocci F."/>
            <person name="Nowrousian M."/>
            <person name="Ottonello S."/>
            <person name="Baldrian P."/>
            <person name="Spatafora J.W."/>
            <person name="Henrissat B."/>
            <person name="Nagy L.G."/>
            <person name="Aury J.M."/>
            <person name="Wincker P."/>
            <person name="Grigoriev I.V."/>
            <person name="Bonfante P."/>
            <person name="Martin F.M."/>
        </authorList>
    </citation>
    <scope>NUCLEOTIDE SEQUENCE [LARGE SCALE GENOMIC DNA]</scope>
    <source>
        <strain evidence="2 3">RN42</strain>
    </source>
</reference>